<accession>A0ABR2WU77</accession>
<name>A0ABR2WU77_9FUNG</name>
<dbReference type="Pfam" id="PF20173">
    <property type="entry name" value="ZnF_RZ-type"/>
    <property type="match status" value="1"/>
</dbReference>
<dbReference type="EMBL" id="JASJQH010000327">
    <property type="protein sequence ID" value="KAK9765033.1"/>
    <property type="molecule type" value="Genomic_DNA"/>
</dbReference>
<gene>
    <name evidence="8" type="ORF">K7432_006968</name>
</gene>
<dbReference type="Proteomes" id="UP001479436">
    <property type="component" value="Unassembled WGS sequence"/>
</dbReference>
<evidence type="ECO:0000256" key="4">
    <source>
        <dbReference type="ARBA" id="ARBA00022771"/>
    </source>
</evidence>
<dbReference type="PROSITE" id="PS51981">
    <property type="entry name" value="ZF_RZ"/>
    <property type="match status" value="1"/>
</dbReference>
<proteinExistence type="predicted"/>
<evidence type="ECO:0000259" key="7">
    <source>
        <dbReference type="PROSITE" id="PS51981"/>
    </source>
</evidence>
<evidence type="ECO:0000256" key="6">
    <source>
        <dbReference type="ARBA" id="ARBA00022859"/>
    </source>
</evidence>
<evidence type="ECO:0000313" key="8">
    <source>
        <dbReference type="EMBL" id="KAK9765033.1"/>
    </source>
</evidence>
<keyword evidence="5" id="KW-0862">Zinc</keyword>
<evidence type="ECO:0000256" key="2">
    <source>
        <dbReference type="ARBA" id="ARBA00022490"/>
    </source>
</evidence>
<keyword evidence="6" id="KW-0391">Immunity</keyword>
<evidence type="ECO:0000256" key="1">
    <source>
        <dbReference type="ARBA" id="ARBA00004496"/>
    </source>
</evidence>
<protein>
    <recommendedName>
        <fullName evidence="7">RZ-type domain-containing protein</fullName>
    </recommendedName>
</protein>
<feature type="domain" description="RZ-type" evidence="7">
    <location>
        <begin position="412"/>
        <end position="487"/>
    </location>
</feature>
<evidence type="ECO:0000256" key="5">
    <source>
        <dbReference type="ARBA" id="ARBA00022833"/>
    </source>
</evidence>
<keyword evidence="3" id="KW-0479">Metal-binding</keyword>
<sequence>MHQSFREVDLNNDPILVLSCGHALTMSSMDGVMEMKDYYVGLVDENFGTTIFTSLCPLPGKEVKQMSCHICREPIAEILRYGRRIKYAQLGMRSKKYLRQQINLGRQARLALQKTESLLELKQAEFIALLSRDTAYPQDVAPQIRELRAPPCELRCIPEALFLNIADIYKLPPEHQAHWIRYIRPAVSSYRKFRKINEKACNAPSRQLFEASVSHLFRGMMLNPLDEFDNLPSQETKLASEVIDVCILECGLSADGFDGSSFIESLQEMINVLLLVDYQATRALHKVGIASGWYWFVDDLNECIHLYLDRIIVIAKEKKYDRHLAYARLAMMDVLCKKIQLLGKKPILLGARVERLALVDSLIESFWNERNQMHTDCPVGIKDDCLRKSRILEEKFYVATRIARSETFYAPVTKEEKAELFRAMSHDIRGTGHWYRCPNGHTYVIADCGMAMQTSQCPECGATIGGLNHELLTDNVYDAEFEQLAGQP</sequence>
<keyword evidence="9" id="KW-1185">Reference proteome</keyword>
<comment type="caution">
    <text evidence="8">The sequence shown here is derived from an EMBL/GenBank/DDBJ whole genome shotgun (WGS) entry which is preliminary data.</text>
</comment>
<evidence type="ECO:0000256" key="3">
    <source>
        <dbReference type="ARBA" id="ARBA00022723"/>
    </source>
</evidence>
<reference evidence="8 9" key="1">
    <citation type="submission" date="2023-04" db="EMBL/GenBank/DDBJ databases">
        <title>Genome of Basidiobolus ranarum AG-B5.</title>
        <authorList>
            <person name="Stajich J.E."/>
            <person name="Carter-House D."/>
            <person name="Gryganskyi A."/>
        </authorList>
    </citation>
    <scope>NUCLEOTIDE SEQUENCE [LARGE SCALE GENOMIC DNA]</scope>
    <source>
        <strain evidence="8 9">AG-B5</strain>
    </source>
</reference>
<keyword evidence="4" id="KW-0863">Zinc-finger</keyword>
<keyword evidence="2" id="KW-0963">Cytoplasm</keyword>
<comment type="subcellular location">
    <subcellularLocation>
        <location evidence="1">Cytoplasm</location>
    </subcellularLocation>
</comment>
<evidence type="ECO:0000313" key="9">
    <source>
        <dbReference type="Proteomes" id="UP001479436"/>
    </source>
</evidence>
<dbReference type="InterPro" id="IPR046439">
    <property type="entry name" value="ZF_RZ_dom"/>
</dbReference>
<organism evidence="8 9">
    <name type="scientific">Basidiobolus ranarum</name>
    <dbReference type="NCBI Taxonomy" id="34480"/>
    <lineage>
        <taxon>Eukaryota</taxon>
        <taxon>Fungi</taxon>
        <taxon>Fungi incertae sedis</taxon>
        <taxon>Zoopagomycota</taxon>
        <taxon>Entomophthoromycotina</taxon>
        <taxon>Basidiobolomycetes</taxon>
        <taxon>Basidiobolales</taxon>
        <taxon>Basidiobolaceae</taxon>
        <taxon>Basidiobolus</taxon>
    </lineage>
</organism>